<evidence type="ECO:0000313" key="12">
    <source>
        <dbReference type="Proteomes" id="UP000011728"/>
    </source>
</evidence>
<dbReference type="HOGENOM" id="CLU_037628_3_1_9"/>
<dbReference type="InterPro" id="IPR044085">
    <property type="entry name" value="MglB-like_PBP1"/>
</dbReference>
<dbReference type="GO" id="GO:0030246">
    <property type="term" value="F:carbohydrate binding"/>
    <property type="evidence" value="ECO:0007669"/>
    <property type="project" value="InterPro"/>
</dbReference>
<evidence type="ECO:0000256" key="3">
    <source>
        <dbReference type="ARBA" id="ARBA00022597"/>
    </source>
</evidence>
<accession>M1MM58</accession>
<keyword evidence="12" id="KW-1185">Reference proteome</keyword>
<reference evidence="11 12" key="1">
    <citation type="submission" date="2013-02" db="EMBL/GenBank/DDBJ databases">
        <title>Genome sequence of Clostridium saccharoperbutylacetonicum N1-4(HMT).</title>
        <authorList>
            <person name="Poehlein A."/>
            <person name="Daniel R."/>
        </authorList>
    </citation>
    <scope>NUCLEOTIDE SEQUENCE [LARGE SCALE GENOMIC DNA]</scope>
    <source>
        <strain evidence="12">N1-4(HMT)</strain>
    </source>
</reference>
<keyword evidence="6" id="KW-0574">Periplasm</keyword>
<keyword evidence="3" id="KW-0762">Sugar transport</keyword>
<keyword evidence="7" id="KW-0106">Calcium</keyword>
<dbReference type="EMBL" id="CP004121">
    <property type="protein sequence ID" value="AGF55846.1"/>
    <property type="molecule type" value="Genomic_DNA"/>
</dbReference>
<dbReference type="PANTHER" id="PTHR30036:SF2">
    <property type="entry name" value="D-GALACTOSE_METHYL-GALACTOSIDE BINDING PERIPLASMIC PROTEIN MGLB"/>
    <property type="match status" value="1"/>
</dbReference>
<comment type="subcellular location">
    <subcellularLocation>
        <location evidence="1">Cell envelope</location>
    </subcellularLocation>
</comment>
<keyword evidence="4" id="KW-0479">Metal-binding</keyword>
<evidence type="ECO:0000313" key="11">
    <source>
        <dbReference type="EMBL" id="AGF55846.1"/>
    </source>
</evidence>
<dbReference type="KEGG" id="csr:Cspa_c20800"/>
<keyword evidence="2" id="KW-0813">Transport</keyword>
<dbReference type="RefSeq" id="WP_015392167.1">
    <property type="nucleotide sequence ID" value="NC_020291.1"/>
</dbReference>
<dbReference type="SUPFAM" id="SSF53822">
    <property type="entry name" value="Periplasmic binding protein-like I"/>
    <property type="match status" value="1"/>
</dbReference>
<comment type="subunit">
    <text evidence="8">The ABC transporter complex is composed of one ATP-binding protein (MglA), two transmembrane proteins (MglC) and a solute-binding protein (MglB).</text>
</comment>
<evidence type="ECO:0000256" key="6">
    <source>
        <dbReference type="ARBA" id="ARBA00022764"/>
    </source>
</evidence>
<proteinExistence type="predicted"/>
<dbReference type="CDD" id="cd01539">
    <property type="entry name" value="PBP1_GGBP"/>
    <property type="match status" value="1"/>
</dbReference>
<dbReference type="AlphaFoldDB" id="M1MM58"/>
<protein>
    <recommendedName>
        <fullName evidence="9">D-galactose/methyl-galactoside binding periplasmic protein MglB</fullName>
    </recommendedName>
</protein>
<dbReference type="GO" id="GO:0030288">
    <property type="term" value="C:outer membrane-bounded periplasmic space"/>
    <property type="evidence" value="ECO:0007669"/>
    <property type="project" value="TreeGrafter"/>
</dbReference>
<keyword evidence="5" id="KW-0732">Signal</keyword>
<evidence type="ECO:0000256" key="2">
    <source>
        <dbReference type="ARBA" id="ARBA00022448"/>
    </source>
</evidence>
<evidence type="ECO:0000256" key="4">
    <source>
        <dbReference type="ARBA" id="ARBA00022723"/>
    </source>
</evidence>
<dbReference type="Gene3D" id="3.40.50.2300">
    <property type="match status" value="2"/>
</dbReference>
<dbReference type="PANTHER" id="PTHR30036">
    <property type="entry name" value="D-XYLOSE-BINDING PERIPLASMIC PROTEIN"/>
    <property type="match status" value="1"/>
</dbReference>
<evidence type="ECO:0000256" key="1">
    <source>
        <dbReference type="ARBA" id="ARBA00004196"/>
    </source>
</evidence>
<dbReference type="Proteomes" id="UP000011728">
    <property type="component" value="Chromosome"/>
</dbReference>
<dbReference type="PATRIC" id="fig|931276.5.peg.2074"/>
<evidence type="ECO:0000259" key="10">
    <source>
        <dbReference type="Pfam" id="PF13407"/>
    </source>
</evidence>
<dbReference type="Pfam" id="PF13407">
    <property type="entry name" value="Peripla_BP_4"/>
    <property type="match status" value="1"/>
</dbReference>
<name>M1MM58_9CLOT</name>
<dbReference type="STRING" id="36745.CLSAP_19070"/>
<dbReference type="InterPro" id="IPR028082">
    <property type="entry name" value="Peripla_BP_I"/>
</dbReference>
<evidence type="ECO:0000256" key="5">
    <source>
        <dbReference type="ARBA" id="ARBA00022729"/>
    </source>
</evidence>
<dbReference type="InterPro" id="IPR025997">
    <property type="entry name" value="SBP_2_dom"/>
</dbReference>
<dbReference type="InterPro" id="IPR050555">
    <property type="entry name" value="Bact_Solute-Bind_Prot2"/>
</dbReference>
<feature type="domain" description="Periplasmic binding protein" evidence="10">
    <location>
        <begin position="43"/>
        <end position="324"/>
    </location>
</feature>
<evidence type="ECO:0000256" key="7">
    <source>
        <dbReference type="ARBA" id="ARBA00022837"/>
    </source>
</evidence>
<sequence>MRIFKKLISFIIVLVITNSILIYCSAKSTNTISAITSNRPVKVGVLLNNFYNSYNLSIKKSLEDIQKEKKNEIQFIFFDGESNPAKQSVIFNNMLQNNYNLLLISTVDKKTPEMIEDFVDKAKQKDIPLIFFNIRPDNLDIIKKYQKAIAINTDSMQAGILQGKMIADYWNENKEMDKNGDGIMQYILIKGQPESYLTETRSNYSISTINEAGIKTQELAAVSANWDEDLAKSVMESLFLKYDGSIEAIIANSDSMAIGAVKALQTYGYNLGDKTKTIPIFGIHATPEVQELIKKGFMAGSVLQDTRELADAFYSVGMNLILGKDPLEGTNYKFDKTGEIINIPFHEYVYQKEDK</sequence>
<evidence type="ECO:0000256" key="8">
    <source>
        <dbReference type="ARBA" id="ARBA00034323"/>
    </source>
</evidence>
<dbReference type="eggNOG" id="COG1879">
    <property type="taxonomic scope" value="Bacteria"/>
</dbReference>
<dbReference type="GO" id="GO:0046872">
    <property type="term" value="F:metal ion binding"/>
    <property type="evidence" value="ECO:0007669"/>
    <property type="project" value="UniProtKB-KW"/>
</dbReference>
<organism evidence="11 12">
    <name type="scientific">Clostridium saccharoperbutylacetonicum N1-4(HMT)</name>
    <dbReference type="NCBI Taxonomy" id="931276"/>
    <lineage>
        <taxon>Bacteria</taxon>
        <taxon>Bacillati</taxon>
        <taxon>Bacillota</taxon>
        <taxon>Clostridia</taxon>
        <taxon>Eubacteriales</taxon>
        <taxon>Clostridiaceae</taxon>
        <taxon>Clostridium</taxon>
    </lineage>
</organism>
<gene>
    <name evidence="11" type="primary">mglB2</name>
    <name evidence="11" type="ORF">Cspa_c20800</name>
</gene>
<evidence type="ECO:0000256" key="9">
    <source>
        <dbReference type="ARBA" id="ARBA00034344"/>
    </source>
</evidence>